<name>A0AAD5N645_PARTN</name>
<evidence type="ECO:0000313" key="1">
    <source>
        <dbReference type="EMBL" id="KAJ1363201.1"/>
    </source>
</evidence>
<dbReference type="Proteomes" id="UP001196413">
    <property type="component" value="Unassembled WGS sequence"/>
</dbReference>
<dbReference type="EMBL" id="JAHQIW010004636">
    <property type="protein sequence ID" value="KAJ1363201.1"/>
    <property type="molecule type" value="Genomic_DNA"/>
</dbReference>
<reference evidence="1" key="1">
    <citation type="submission" date="2021-06" db="EMBL/GenBank/DDBJ databases">
        <title>Parelaphostrongylus tenuis whole genome reference sequence.</title>
        <authorList>
            <person name="Garwood T.J."/>
            <person name="Larsen P.A."/>
            <person name="Fountain-Jones N.M."/>
            <person name="Garbe J.R."/>
            <person name="Macchietto M.G."/>
            <person name="Kania S.A."/>
            <person name="Gerhold R.W."/>
            <person name="Richards J.E."/>
            <person name="Wolf T.M."/>
        </authorList>
    </citation>
    <scope>NUCLEOTIDE SEQUENCE</scope>
    <source>
        <strain evidence="1">MNPRO001-30</strain>
        <tissue evidence="1">Meninges</tissue>
    </source>
</reference>
<comment type="caution">
    <text evidence="1">The sequence shown here is derived from an EMBL/GenBank/DDBJ whole genome shotgun (WGS) entry which is preliminary data.</text>
</comment>
<dbReference type="AlphaFoldDB" id="A0AAD5N645"/>
<organism evidence="1 2">
    <name type="scientific">Parelaphostrongylus tenuis</name>
    <name type="common">Meningeal worm</name>
    <dbReference type="NCBI Taxonomy" id="148309"/>
    <lineage>
        <taxon>Eukaryota</taxon>
        <taxon>Metazoa</taxon>
        <taxon>Ecdysozoa</taxon>
        <taxon>Nematoda</taxon>
        <taxon>Chromadorea</taxon>
        <taxon>Rhabditida</taxon>
        <taxon>Rhabditina</taxon>
        <taxon>Rhabditomorpha</taxon>
        <taxon>Strongyloidea</taxon>
        <taxon>Metastrongylidae</taxon>
        <taxon>Parelaphostrongylus</taxon>
    </lineage>
</organism>
<gene>
    <name evidence="1" type="ORF">KIN20_023013</name>
</gene>
<keyword evidence="2" id="KW-1185">Reference proteome</keyword>
<dbReference type="PROSITE" id="PS51257">
    <property type="entry name" value="PROKAR_LIPOPROTEIN"/>
    <property type="match status" value="1"/>
</dbReference>
<protein>
    <submittedName>
        <fullName evidence="1">Uncharacterized protein</fullName>
    </submittedName>
</protein>
<proteinExistence type="predicted"/>
<accession>A0AAD5N645</accession>
<sequence>MRREFVVKFDGHEYNGYVLVLSGCVWFWIGQKDVSSLGLSLFPMSSMLVDTPNTQSVCVKVMTTRIAKVFPEKQVFFSSDIEEEDPLFWQHMFVALQPELDRISFTTAA</sequence>
<evidence type="ECO:0000313" key="2">
    <source>
        <dbReference type="Proteomes" id="UP001196413"/>
    </source>
</evidence>